<dbReference type="EMBL" id="DF847446">
    <property type="protein sequence ID" value="GAT51896.1"/>
    <property type="molecule type" value="Genomic_DNA"/>
</dbReference>
<evidence type="ECO:0000313" key="2">
    <source>
        <dbReference type="Proteomes" id="UP000815677"/>
    </source>
</evidence>
<protein>
    <recommendedName>
        <fullName evidence="3">F-box domain-containing protein</fullName>
    </recommendedName>
</protein>
<evidence type="ECO:0000313" key="1">
    <source>
        <dbReference type="EMBL" id="GAT51896.1"/>
    </source>
</evidence>
<accession>A0ABQ0LPP0</accession>
<dbReference type="Proteomes" id="UP000815677">
    <property type="component" value="Unassembled WGS sequence"/>
</dbReference>
<name>A0ABQ0LPP0_MYCCL</name>
<reference evidence="1" key="1">
    <citation type="submission" date="2014-09" db="EMBL/GenBank/DDBJ databases">
        <title>Genome sequence of the luminous mushroom Mycena chlorophos for searching fungal bioluminescence genes.</title>
        <authorList>
            <person name="Tanaka Y."/>
            <person name="Kasuga D."/>
            <person name="Oba Y."/>
            <person name="Hase S."/>
            <person name="Sato K."/>
            <person name="Oba Y."/>
            <person name="Sakakibara Y."/>
        </authorList>
    </citation>
    <scope>NUCLEOTIDE SEQUENCE</scope>
</reference>
<keyword evidence="2" id="KW-1185">Reference proteome</keyword>
<gene>
    <name evidence="1" type="ORF">MCHLO_08999</name>
</gene>
<evidence type="ECO:0008006" key="3">
    <source>
        <dbReference type="Google" id="ProtNLM"/>
    </source>
</evidence>
<sequence>MCIVSSGIKPISGPPIASISQSPIDLPVTAGWHLVTLHFSTSALIYVELLVFSHLVDPPTMNKTDNRPTAPVGCPISALPNELISEIFIRCLPQAYPACPPLLGPNSPEMLLGICRLWRTVAIHTPLLWRAIERGPDNTARHVALVREWLRRSAESPLSIRLDLLTKFGTSEYLTQANEALFREVLQHRRRWQYVVLGIPPAQTALLSGSAPCLVEMRVTTNASQQDVVCVRDAHRLRLVSMWNVRYDAASLHWEDLTSLSLINTPYEECAPILRLATNLLCCALCVSSGSRTSDIRSGPFITHDRLEILILLCFGEPPRLHILDNFTLPALRKLEISGTEFPSVVDPVQSLLARSRCSLTHLRLVSSWRVLDWVVAECHRAFGGVVVTVAVSYDHRQDEERWLTEEYWEADNVRVKE</sequence>
<organism evidence="1 2">
    <name type="scientific">Mycena chlorophos</name>
    <name type="common">Agaric fungus</name>
    <name type="synonym">Agaricus chlorophos</name>
    <dbReference type="NCBI Taxonomy" id="658473"/>
    <lineage>
        <taxon>Eukaryota</taxon>
        <taxon>Fungi</taxon>
        <taxon>Dikarya</taxon>
        <taxon>Basidiomycota</taxon>
        <taxon>Agaricomycotina</taxon>
        <taxon>Agaricomycetes</taxon>
        <taxon>Agaricomycetidae</taxon>
        <taxon>Agaricales</taxon>
        <taxon>Marasmiineae</taxon>
        <taxon>Mycenaceae</taxon>
        <taxon>Mycena</taxon>
    </lineage>
</organism>
<proteinExistence type="predicted"/>